<evidence type="ECO:0000313" key="10">
    <source>
        <dbReference type="Proteomes" id="UP000440125"/>
    </source>
</evidence>
<sequence>MTIVIIGGGFAGLSAYKEKGEERAVLIDKKDYFLLTPWLIDFICGLNNNITVKYNHVIVGELNKIDFKEKKVFLGNHTIAYDKLILALGHHQNLPRLKGAKEFAHKLETLDDALLLKKRLSEVKDVVIIGGGATGVELAGNIIGKNITLIQRRNRLLPTMTTASAKKAEKLLTELGVNLLLGVEALEVQKDKVITTHGEVKSELTIFAGGLKGPDIINSIHKNRNHRMLVDKFLRSVDYKDVYGAGDCATFADSEIPMSADVAVSAGRIAMRNALGEEEEFKPQRYATILRIRDEYFGDFGENYVEGNFAKLLKKIAYVESRMLVIGKNLTKS</sequence>
<gene>
    <name evidence="9" type="ORF">D1867_11265</name>
</gene>
<dbReference type="InterPro" id="IPR023753">
    <property type="entry name" value="FAD/NAD-binding_dom"/>
</dbReference>
<dbReference type="Gene3D" id="3.50.50.100">
    <property type="match status" value="1"/>
</dbReference>
<reference evidence="9 10" key="1">
    <citation type="submission" date="2019-10" db="EMBL/GenBank/DDBJ databases">
        <title>Genome Sequences from Six Type Strain Members of the Archaeal Family Sulfolobaceae: Acidianus ambivalens, Acidianus infernus, Metallosphaera prunae, Stygiolobus azoricus, Sulfolobus metallicus, and Sulfurisphaera ohwakuensis.</title>
        <authorList>
            <person name="Counts J.A."/>
            <person name="Kelly R.M."/>
        </authorList>
    </citation>
    <scope>NUCLEOTIDE SEQUENCE [LARGE SCALE GENOMIC DNA]</scope>
    <source>
        <strain evidence="9 10">DSM 3191</strain>
    </source>
</reference>
<proteinExistence type="inferred from homology"/>
<evidence type="ECO:0000259" key="8">
    <source>
        <dbReference type="Pfam" id="PF07992"/>
    </source>
</evidence>
<organism evidence="9 10">
    <name type="scientific">Acidianus infernus</name>
    <dbReference type="NCBI Taxonomy" id="12915"/>
    <lineage>
        <taxon>Archaea</taxon>
        <taxon>Thermoproteota</taxon>
        <taxon>Thermoprotei</taxon>
        <taxon>Sulfolobales</taxon>
        <taxon>Sulfolobaceae</taxon>
        <taxon>Acidianus</taxon>
    </lineage>
</organism>
<dbReference type="Proteomes" id="UP000440125">
    <property type="component" value="Unassembled WGS sequence"/>
</dbReference>
<dbReference type="AlphaFoldDB" id="A0A6A9QF75"/>
<name>A0A6A9QF75_ACIIN</name>
<evidence type="ECO:0000313" key="9">
    <source>
        <dbReference type="EMBL" id="MUM65801.1"/>
    </source>
</evidence>
<comment type="similarity">
    <text evidence="1">Belongs to the NADH dehydrogenase family.</text>
</comment>
<keyword evidence="5" id="KW-0560">Oxidoreductase</keyword>
<dbReference type="GO" id="GO:0050136">
    <property type="term" value="F:NADH dehydrogenase (quinone) (non-electrogenic) activity"/>
    <property type="evidence" value="ECO:0007669"/>
    <property type="project" value="UniProtKB-EC"/>
</dbReference>
<dbReference type="PANTHER" id="PTHR43706">
    <property type="entry name" value="NADH DEHYDROGENASE"/>
    <property type="match status" value="1"/>
</dbReference>
<dbReference type="PRINTS" id="PR00368">
    <property type="entry name" value="FADPNR"/>
</dbReference>
<dbReference type="InterPro" id="IPR036188">
    <property type="entry name" value="FAD/NAD-bd_sf"/>
</dbReference>
<dbReference type="PANTHER" id="PTHR43706:SF47">
    <property type="entry name" value="EXTERNAL NADH-UBIQUINONE OXIDOREDUCTASE 1, MITOCHONDRIAL-RELATED"/>
    <property type="match status" value="1"/>
</dbReference>
<evidence type="ECO:0000256" key="3">
    <source>
        <dbReference type="ARBA" id="ARBA00022630"/>
    </source>
</evidence>
<accession>A0A6A9QF75</accession>
<keyword evidence="10" id="KW-1185">Reference proteome</keyword>
<comment type="caution">
    <text evidence="9">The sequence shown here is derived from an EMBL/GenBank/DDBJ whole genome shotgun (WGS) entry which is preliminary data.</text>
</comment>
<dbReference type="Pfam" id="PF07992">
    <property type="entry name" value="Pyr_redox_2"/>
    <property type="match status" value="1"/>
</dbReference>
<dbReference type="OrthoDB" id="38899at2157"/>
<dbReference type="InterPro" id="IPR045024">
    <property type="entry name" value="NDH-2"/>
</dbReference>
<keyword evidence="3" id="KW-0285">Flavoprotein</keyword>
<evidence type="ECO:0000256" key="4">
    <source>
        <dbReference type="ARBA" id="ARBA00022827"/>
    </source>
</evidence>
<evidence type="ECO:0000256" key="1">
    <source>
        <dbReference type="ARBA" id="ARBA00005272"/>
    </source>
</evidence>
<protein>
    <recommendedName>
        <fullName evidence="2">NADH:ubiquinone reductase (non-electrogenic)</fullName>
        <ecNumber evidence="2">1.6.5.9</ecNumber>
    </recommendedName>
</protein>
<dbReference type="RefSeq" id="WP_155864213.1">
    <property type="nucleotide sequence ID" value="NZ_WFIY01000004.1"/>
</dbReference>
<feature type="domain" description="FAD/NAD(P)-binding" evidence="8">
    <location>
        <begin position="2"/>
        <end position="267"/>
    </location>
</feature>
<comment type="catalytic activity">
    <reaction evidence="7">
        <text>a quinone + NADH + H(+) = a quinol + NAD(+)</text>
        <dbReference type="Rhea" id="RHEA:46160"/>
        <dbReference type="ChEBI" id="CHEBI:15378"/>
        <dbReference type="ChEBI" id="CHEBI:24646"/>
        <dbReference type="ChEBI" id="CHEBI:57540"/>
        <dbReference type="ChEBI" id="CHEBI:57945"/>
        <dbReference type="ChEBI" id="CHEBI:132124"/>
        <dbReference type="EC" id="1.6.5.9"/>
    </reaction>
</comment>
<evidence type="ECO:0000256" key="5">
    <source>
        <dbReference type="ARBA" id="ARBA00023002"/>
    </source>
</evidence>
<evidence type="ECO:0000256" key="7">
    <source>
        <dbReference type="ARBA" id="ARBA00047599"/>
    </source>
</evidence>
<evidence type="ECO:0000256" key="2">
    <source>
        <dbReference type="ARBA" id="ARBA00012637"/>
    </source>
</evidence>
<dbReference type="EC" id="1.6.5.9" evidence="2"/>
<dbReference type="EMBL" id="WFIY01000004">
    <property type="protein sequence ID" value="MUM65801.1"/>
    <property type="molecule type" value="Genomic_DNA"/>
</dbReference>
<evidence type="ECO:0000256" key="6">
    <source>
        <dbReference type="ARBA" id="ARBA00023027"/>
    </source>
</evidence>
<keyword evidence="6" id="KW-0520">NAD</keyword>
<dbReference type="SUPFAM" id="SSF51905">
    <property type="entry name" value="FAD/NAD(P)-binding domain"/>
    <property type="match status" value="1"/>
</dbReference>
<keyword evidence="4" id="KW-0274">FAD</keyword>